<dbReference type="GO" id="GO:0005524">
    <property type="term" value="F:ATP binding"/>
    <property type="evidence" value="ECO:0007669"/>
    <property type="project" value="UniProtKB-KW"/>
</dbReference>
<keyword evidence="14" id="KW-1185">Reference proteome</keyword>
<dbReference type="InterPro" id="IPR005248">
    <property type="entry name" value="NadD/NMNAT"/>
</dbReference>
<dbReference type="PANTHER" id="PTHR39321:SF3">
    <property type="entry name" value="PHOSPHOPANTETHEINE ADENYLYLTRANSFERASE"/>
    <property type="match status" value="1"/>
</dbReference>
<reference evidence="13 14" key="1">
    <citation type="submission" date="2017-05" db="EMBL/GenBank/DDBJ databases">
        <authorList>
            <person name="Varghese N."/>
            <person name="Submissions S."/>
        </authorList>
    </citation>
    <scope>NUCLEOTIDE SEQUENCE [LARGE SCALE GENOMIC DNA]</scope>
    <source>
        <strain evidence="13 14">DSM 16304</strain>
    </source>
</reference>
<dbReference type="Proteomes" id="UP000317315">
    <property type="component" value="Unassembled WGS sequence"/>
</dbReference>
<dbReference type="GO" id="GO:0009435">
    <property type="term" value="P:NAD+ biosynthetic process"/>
    <property type="evidence" value="ECO:0007669"/>
    <property type="project" value="UniProtKB-UniRule"/>
</dbReference>
<sequence>MRALFGGSFNPVHNGHLILARDVLEDFNFSEVIFVPAYVQPLKGELLIPPEVRLRALQMAVEGERYFSVWDYEVKKEGVSYTYQTLEEFRKKYNEEPIFIMGADSFLSFDRWKKPRRILELSKILILSRPGYDFNPQEILRRIGVEIPVRRFKRGNVEERNWRVAIYEGRLLEISSTEVRKRLKLGKSIKYLVPEVVEEEIRRWWENGLQENV</sequence>
<evidence type="ECO:0000256" key="7">
    <source>
        <dbReference type="ARBA" id="ARBA00022741"/>
    </source>
</evidence>
<dbReference type="AlphaFoldDB" id="A0A521D845"/>
<evidence type="ECO:0000256" key="10">
    <source>
        <dbReference type="ARBA" id="ARBA00048721"/>
    </source>
</evidence>
<dbReference type="UniPathway" id="UPA00253">
    <property type="reaction ID" value="UER00332"/>
</dbReference>
<evidence type="ECO:0000256" key="1">
    <source>
        <dbReference type="ARBA" id="ARBA00002324"/>
    </source>
</evidence>
<evidence type="ECO:0000313" key="13">
    <source>
        <dbReference type="EMBL" id="SMO67887.1"/>
    </source>
</evidence>
<evidence type="ECO:0000256" key="5">
    <source>
        <dbReference type="ARBA" id="ARBA00022679"/>
    </source>
</evidence>
<keyword evidence="5 11" id="KW-0808">Transferase</keyword>
<dbReference type="InterPro" id="IPR004821">
    <property type="entry name" value="Cyt_trans-like"/>
</dbReference>
<dbReference type="SUPFAM" id="SSF52374">
    <property type="entry name" value="Nucleotidylyl transferase"/>
    <property type="match status" value="1"/>
</dbReference>
<comment type="catalytic activity">
    <reaction evidence="10 11">
        <text>nicotinate beta-D-ribonucleotide + ATP + H(+) = deamido-NAD(+) + diphosphate</text>
        <dbReference type="Rhea" id="RHEA:22860"/>
        <dbReference type="ChEBI" id="CHEBI:15378"/>
        <dbReference type="ChEBI" id="CHEBI:30616"/>
        <dbReference type="ChEBI" id="CHEBI:33019"/>
        <dbReference type="ChEBI" id="CHEBI:57502"/>
        <dbReference type="ChEBI" id="CHEBI:58437"/>
        <dbReference type="EC" id="2.7.7.18"/>
    </reaction>
</comment>
<evidence type="ECO:0000256" key="9">
    <source>
        <dbReference type="ARBA" id="ARBA00023027"/>
    </source>
</evidence>
<evidence type="ECO:0000256" key="4">
    <source>
        <dbReference type="ARBA" id="ARBA00022642"/>
    </source>
</evidence>
<keyword evidence="6 11" id="KW-0548">Nucleotidyltransferase</keyword>
<dbReference type="EC" id="2.7.7.18" evidence="11"/>
<dbReference type="CDD" id="cd02165">
    <property type="entry name" value="NMNAT"/>
    <property type="match status" value="1"/>
</dbReference>
<keyword evidence="4 11" id="KW-0662">Pyridine nucleotide biosynthesis</keyword>
<dbReference type="GO" id="GO:0004515">
    <property type="term" value="F:nicotinate-nucleotide adenylyltransferase activity"/>
    <property type="evidence" value="ECO:0007669"/>
    <property type="project" value="UniProtKB-UniRule"/>
</dbReference>
<evidence type="ECO:0000256" key="6">
    <source>
        <dbReference type="ARBA" id="ARBA00022695"/>
    </source>
</evidence>
<organism evidence="13 14">
    <name type="scientific">Balnearium lithotrophicum</name>
    <dbReference type="NCBI Taxonomy" id="223788"/>
    <lineage>
        <taxon>Bacteria</taxon>
        <taxon>Pseudomonadati</taxon>
        <taxon>Aquificota</taxon>
        <taxon>Aquificia</taxon>
        <taxon>Desulfurobacteriales</taxon>
        <taxon>Desulfurobacteriaceae</taxon>
        <taxon>Balnearium</taxon>
    </lineage>
</organism>
<evidence type="ECO:0000256" key="3">
    <source>
        <dbReference type="ARBA" id="ARBA00009014"/>
    </source>
</evidence>
<dbReference type="InterPro" id="IPR014729">
    <property type="entry name" value="Rossmann-like_a/b/a_fold"/>
</dbReference>
<accession>A0A521D845</accession>
<evidence type="ECO:0000259" key="12">
    <source>
        <dbReference type="Pfam" id="PF01467"/>
    </source>
</evidence>
<dbReference type="EMBL" id="FXTM01000018">
    <property type="protein sequence ID" value="SMO67887.1"/>
    <property type="molecule type" value="Genomic_DNA"/>
</dbReference>
<comment type="similarity">
    <text evidence="3 11">Belongs to the NadD family.</text>
</comment>
<proteinExistence type="inferred from homology"/>
<keyword evidence="8 11" id="KW-0067">ATP-binding</keyword>
<dbReference type="NCBIfam" id="TIGR00482">
    <property type="entry name" value="nicotinate (nicotinamide) nucleotide adenylyltransferase"/>
    <property type="match status" value="1"/>
</dbReference>
<keyword evidence="7 11" id="KW-0547">Nucleotide-binding</keyword>
<protein>
    <recommendedName>
        <fullName evidence="11">Probable nicotinate-nucleotide adenylyltransferase</fullName>
        <ecNumber evidence="11">2.7.7.18</ecNumber>
    </recommendedName>
    <alternativeName>
        <fullName evidence="11">Deamido-NAD(+) diphosphorylase</fullName>
    </alternativeName>
    <alternativeName>
        <fullName evidence="11">Deamido-NAD(+) pyrophosphorylase</fullName>
    </alternativeName>
    <alternativeName>
        <fullName evidence="11">Nicotinate mononucleotide adenylyltransferase</fullName>
        <shortName evidence="11">NaMN adenylyltransferase</shortName>
    </alternativeName>
</protein>
<dbReference type="Pfam" id="PF01467">
    <property type="entry name" value="CTP_transf_like"/>
    <property type="match status" value="1"/>
</dbReference>
<dbReference type="HAMAP" id="MF_00244">
    <property type="entry name" value="NaMN_adenylyltr"/>
    <property type="match status" value="1"/>
</dbReference>
<dbReference type="NCBIfam" id="NF000840">
    <property type="entry name" value="PRK00071.1-3"/>
    <property type="match status" value="1"/>
</dbReference>
<evidence type="ECO:0000256" key="2">
    <source>
        <dbReference type="ARBA" id="ARBA00005019"/>
    </source>
</evidence>
<dbReference type="NCBIfam" id="TIGR00125">
    <property type="entry name" value="cyt_tran_rel"/>
    <property type="match status" value="1"/>
</dbReference>
<evidence type="ECO:0000256" key="11">
    <source>
        <dbReference type="HAMAP-Rule" id="MF_00244"/>
    </source>
</evidence>
<name>A0A521D845_9BACT</name>
<dbReference type="Gene3D" id="3.40.50.620">
    <property type="entry name" value="HUPs"/>
    <property type="match status" value="1"/>
</dbReference>
<keyword evidence="9 11" id="KW-0520">NAD</keyword>
<feature type="domain" description="Cytidyltransferase-like" evidence="12">
    <location>
        <begin position="4"/>
        <end position="182"/>
    </location>
</feature>
<comment type="pathway">
    <text evidence="2 11">Cofactor biosynthesis; NAD(+) biosynthesis; deamido-NAD(+) from nicotinate D-ribonucleotide: step 1/1.</text>
</comment>
<evidence type="ECO:0000313" key="14">
    <source>
        <dbReference type="Proteomes" id="UP000317315"/>
    </source>
</evidence>
<dbReference type="RefSeq" id="WP_142935869.1">
    <property type="nucleotide sequence ID" value="NZ_FXTM01000018.1"/>
</dbReference>
<dbReference type="PANTHER" id="PTHR39321">
    <property type="entry name" value="NICOTINATE-NUCLEOTIDE ADENYLYLTRANSFERASE-RELATED"/>
    <property type="match status" value="1"/>
</dbReference>
<evidence type="ECO:0000256" key="8">
    <source>
        <dbReference type="ARBA" id="ARBA00022840"/>
    </source>
</evidence>
<dbReference type="OrthoDB" id="5295945at2"/>
<gene>
    <name evidence="11" type="primary">nadD</name>
    <name evidence="13" type="ORF">SAMN06269117_11811</name>
</gene>
<comment type="function">
    <text evidence="1 11">Catalyzes the reversible adenylation of nicotinate mononucleotide (NaMN) to nicotinic acid adenine dinucleotide (NaAD).</text>
</comment>